<evidence type="ECO:0000313" key="2">
    <source>
        <dbReference type="EMBL" id="GGC71533.1"/>
    </source>
</evidence>
<comment type="caution">
    <text evidence="2">The sequence shown here is derived from an EMBL/GenBank/DDBJ whole genome shotgun (WGS) entry which is preliminary data.</text>
</comment>
<name>A0A916XGG0_9HYPH</name>
<reference evidence="2" key="1">
    <citation type="journal article" date="2014" name="Int. J. Syst. Evol. Microbiol.">
        <title>Complete genome sequence of Corynebacterium casei LMG S-19264T (=DSM 44701T), isolated from a smear-ripened cheese.</title>
        <authorList>
            <consortium name="US DOE Joint Genome Institute (JGI-PGF)"/>
            <person name="Walter F."/>
            <person name="Albersmeier A."/>
            <person name="Kalinowski J."/>
            <person name="Ruckert C."/>
        </authorList>
    </citation>
    <scope>NUCLEOTIDE SEQUENCE</scope>
    <source>
        <strain evidence="2">CGMCC 1.12919</strain>
    </source>
</reference>
<evidence type="ECO:0000256" key="1">
    <source>
        <dbReference type="SAM" id="MobiDB-lite"/>
    </source>
</evidence>
<accession>A0A916XGG0</accession>
<protein>
    <submittedName>
        <fullName evidence="2">Uncharacterized protein</fullName>
    </submittedName>
</protein>
<sequence>MDAQVRTIVASTGERLVVLPEEDYRALLNAAHPAAPASLAERGRESGPAAAPKAIGAGGRARCSLEDVLLRG</sequence>
<proteinExistence type="predicted"/>
<feature type="region of interest" description="Disordered" evidence="1">
    <location>
        <begin position="36"/>
        <end position="55"/>
    </location>
</feature>
<keyword evidence="3" id="KW-1185">Reference proteome</keyword>
<dbReference type="Proteomes" id="UP000637002">
    <property type="component" value="Unassembled WGS sequence"/>
</dbReference>
<gene>
    <name evidence="2" type="ORF">GCM10010994_32530</name>
</gene>
<evidence type="ECO:0000313" key="3">
    <source>
        <dbReference type="Proteomes" id="UP000637002"/>
    </source>
</evidence>
<dbReference type="RefSeq" id="WP_188610213.1">
    <property type="nucleotide sequence ID" value="NZ_BMGG01000005.1"/>
</dbReference>
<dbReference type="EMBL" id="BMGG01000005">
    <property type="protein sequence ID" value="GGC71533.1"/>
    <property type="molecule type" value="Genomic_DNA"/>
</dbReference>
<dbReference type="AlphaFoldDB" id="A0A916XGG0"/>
<reference evidence="2" key="2">
    <citation type="submission" date="2020-09" db="EMBL/GenBank/DDBJ databases">
        <authorList>
            <person name="Sun Q."/>
            <person name="Zhou Y."/>
        </authorList>
    </citation>
    <scope>NUCLEOTIDE SEQUENCE</scope>
    <source>
        <strain evidence="2">CGMCC 1.12919</strain>
    </source>
</reference>
<organism evidence="2 3">
    <name type="scientific">Chelatococcus reniformis</name>
    <dbReference type="NCBI Taxonomy" id="1494448"/>
    <lineage>
        <taxon>Bacteria</taxon>
        <taxon>Pseudomonadati</taxon>
        <taxon>Pseudomonadota</taxon>
        <taxon>Alphaproteobacteria</taxon>
        <taxon>Hyphomicrobiales</taxon>
        <taxon>Chelatococcaceae</taxon>
        <taxon>Chelatococcus</taxon>
    </lineage>
</organism>